<sequence>MMKTKNVGYLGFLFAVIILLSSCQKENKSIDIFSYQTKNKEEKFNLLKKYLKKDSGLLDAEYHIWYQDNETGIIPGPSDYTITLALMIKKDSIDTWVKNLEKSSEKAPLQHWEALKLDKTKWKLSSPPEVYFSDTMTEIKILFREENIILGMYSTLPISL</sequence>
<organism evidence="1 2">
    <name type="scientific">Aquimarina algicola</name>
    <dbReference type="NCBI Taxonomy" id="2589995"/>
    <lineage>
        <taxon>Bacteria</taxon>
        <taxon>Pseudomonadati</taxon>
        <taxon>Bacteroidota</taxon>
        <taxon>Flavobacteriia</taxon>
        <taxon>Flavobacteriales</taxon>
        <taxon>Flavobacteriaceae</taxon>
        <taxon>Aquimarina</taxon>
    </lineage>
</organism>
<keyword evidence="2" id="KW-1185">Reference proteome</keyword>
<name>A0A504J404_9FLAO</name>
<protein>
    <recommendedName>
        <fullName evidence="3">Lipoprotein</fullName>
    </recommendedName>
</protein>
<dbReference type="AlphaFoldDB" id="A0A504J404"/>
<proteinExistence type="predicted"/>
<dbReference type="OrthoDB" id="1653343at2"/>
<evidence type="ECO:0008006" key="3">
    <source>
        <dbReference type="Google" id="ProtNLM"/>
    </source>
</evidence>
<comment type="caution">
    <text evidence="1">The sequence shown here is derived from an EMBL/GenBank/DDBJ whole genome shotgun (WGS) entry which is preliminary data.</text>
</comment>
<dbReference type="PROSITE" id="PS51257">
    <property type="entry name" value="PROKAR_LIPOPROTEIN"/>
    <property type="match status" value="1"/>
</dbReference>
<dbReference type="Proteomes" id="UP000315540">
    <property type="component" value="Unassembled WGS sequence"/>
</dbReference>
<reference evidence="1 2" key="1">
    <citation type="submission" date="2019-06" db="EMBL/GenBank/DDBJ databases">
        <authorList>
            <person name="Meng X."/>
        </authorList>
    </citation>
    <scope>NUCLEOTIDE SEQUENCE [LARGE SCALE GENOMIC DNA]</scope>
    <source>
        <strain evidence="1 2">M625</strain>
    </source>
</reference>
<dbReference type="RefSeq" id="WP_140597244.1">
    <property type="nucleotide sequence ID" value="NZ_VFWZ01000009.1"/>
</dbReference>
<gene>
    <name evidence="1" type="ORF">FHK87_23095</name>
</gene>
<accession>A0A504J404</accession>
<evidence type="ECO:0000313" key="1">
    <source>
        <dbReference type="EMBL" id="TPN82313.1"/>
    </source>
</evidence>
<evidence type="ECO:0000313" key="2">
    <source>
        <dbReference type="Proteomes" id="UP000315540"/>
    </source>
</evidence>
<dbReference type="EMBL" id="VFWZ01000009">
    <property type="protein sequence ID" value="TPN82313.1"/>
    <property type="molecule type" value="Genomic_DNA"/>
</dbReference>